<organism evidence="1 2">
    <name type="scientific">Croceitalea dokdonensis DOKDO 023</name>
    <dbReference type="NCBI Taxonomy" id="1300341"/>
    <lineage>
        <taxon>Bacteria</taxon>
        <taxon>Pseudomonadati</taxon>
        <taxon>Bacteroidota</taxon>
        <taxon>Flavobacteriia</taxon>
        <taxon>Flavobacteriales</taxon>
        <taxon>Flavobacteriaceae</taxon>
        <taxon>Croceitalea</taxon>
    </lineage>
</organism>
<gene>
    <name evidence="1" type="ORF">I595_3644</name>
</gene>
<keyword evidence="2" id="KW-1185">Reference proteome</keyword>
<dbReference type="AlphaFoldDB" id="A0A0P7AMF3"/>
<protein>
    <submittedName>
        <fullName evidence="1">Uncharacterized protein</fullName>
    </submittedName>
</protein>
<dbReference type="Gene3D" id="1.25.40.10">
    <property type="entry name" value="Tetratricopeptide repeat domain"/>
    <property type="match status" value="1"/>
</dbReference>
<name>A0A0P7AMF3_9FLAO</name>
<dbReference type="EMBL" id="LDJX01000012">
    <property type="protein sequence ID" value="KPM30234.1"/>
    <property type="molecule type" value="Genomic_DNA"/>
</dbReference>
<accession>A0A0P7AMF3</accession>
<dbReference type="RefSeq" id="WP_054560610.1">
    <property type="nucleotide sequence ID" value="NZ_LDJX01000012.1"/>
</dbReference>
<evidence type="ECO:0000313" key="2">
    <source>
        <dbReference type="Proteomes" id="UP000050280"/>
    </source>
</evidence>
<dbReference type="Proteomes" id="UP000050280">
    <property type="component" value="Unassembled WGS sequence"/>
</dbReference>
<dbReference type="OrthoDB" id="1150971at2"/>
<evidence type="ECO:0000313" key="1">
    <source>
        <dbReference type="EMBL" id="KPM30234.1"/>
    </source>
</evidence>
<proteinExistence type="predicted"/>
<dbReference type="STRING" id="1300341.I595_3644"/>
<comment type="caution">
    <text evidence="1">The sequence shown here is derived from an EMBL/GenBank/DDBJ whole genome shotgun (WGS) entry which is preliminary data.</text>
</comment>
<sequence>MKNTVLILVAIFSLGLYAQSDYEKGMQKAFQLWEAEKTVYASNLFERIAAAEDDNWLPYYYVAQVNTFASFGEKDGKTLSNQLEKAKMFLDIAKRLSPNNPELLIQEAMINTAWIAFDGATYGMTLSPKNAKLYTKALQLAPDNPRVILSKAEWDMGSARYFGKDISPYCKDVKRALELFATFKSDIAFYPSWGKERAEEVLASCGDNE</sequence>
<dbReference type="SUPFAM" id="SSF48452">
    <property type="entry name" value="TPR-like"/>
    <property type="match status" value="1"/>
</dbReference>
<reference evidence="1 2" key="1">
    <citation type="submission" date="2015-09" db="EMBL/GenBank/DDBJ databases">
        <title>Genome sequence of the marine flavobacterium Croceitalea dokdonensis DOKDO 023 that contains proton- and sodium-pumping rhodopsins.</title>
        <authorList>
            <person name="Kwon S.-K."/>
            <person name="Lee H.K."/>
            <person name="Kwak M.-J."/>
            <person name="Kim J.F."/>
        </authorList>
    </citation>
    <scope>NUCLEOTIDE SEQUENCE [LARGE SCALE GENOMIC DNA]</scope>
    <source>
        <strain evidence="1 2">DOKDO 023</strain>
    </source>
</reference>
<dbReference type="PATRIC" id="fig|1300341.3.peg.894"/>
<dbReference type="InterPro" id="IPR011990">
    <property type="entry name" value="TPR-like_helical_dom_sf"/>
</dbReference>